<sequence length="121" mass="13677">MRYLSVASIFNVKDLEVAIGFYTTGLGFEIDFMIDDYIGVKKDGMVFLHLTSNKFRADRTGRGHIYIVLDEVDSYYAAIRARGLQPLSSPANLEYGMREFETTDPDGNILTFGCQVPSRFD</sequence>
<dbReference type="AlphaFoldDB" id="A0A916JHH1"/>
<keyword evidence="3" id="KW-1185">Reference proteome</keyword>
<dbReference type="RefSeq" id="WP_215240510.1">
    <property type="nucleotide sequence ID" value="NZ_CAJRAF010000002.1"/>
</dbReference>
<accession>A0A916JHH1</accession>
<dbReference type="InterPro" id="IPR029068">
    <property type="entry name" value="Glyas_Bleomycin-R_OHBP_Dase"/>
</dbReference>
<dbReference type="Proteomes" id="UP000680038">
    <property type="component" value="Unassembled WGS sequence"/>
</dbReference>
<gene>
    <name evidence="2" type="primary">ble_2</name>
    <name evidence="2" type="ORF">DYBT9275_04099</name>
</gene>
<comment type="caution">
    <text evidence="2">The sequence shown here is derived from an EMBL/GenBank/DDBJ whole genome shotgun (WGS) entry which is preliminary data.</text>
</comment>
<protein>
    <submittedName>
        <fullName evidence="2">Bleomycin resistance protein</fullName>
    </submittedName>
</protein>
<dbReference type="Gene3D" id="3.10.180.10">
    <property type="entry name" value="2,3-Dihydroxybiphenyl 1,2-Dioxygenase, domain 1"/>
    <property type="match status" value="1"/>
</dbReference>
<dbReference type="SUPFAM" id="SSF54593">
    <property type="entry name" value="Glyoxalase/Bleomycin resistance protein/Dihydroxybiphenyl dioxygenase"/>
    <property type="match status" value="1"/>
</dbReference>
<reference evidence="2" key="1">
    <citation type="submission" date="2021-04" db="EMBL/GenBank/DDBJ databases">
        <authorList>
            <person name="Rodrigo-Torres L."/>
            <person name="Arahal R. D."/>
            <person name="Lucena T."/>
        </authorList>
    </citation>
    <scope>NUCLEOTIDE SEQUENCE</scope>
    <source>
        <strain evidence="2">CECT 9275</strain>
    </source>
</reference>
<dbReference type="InterPro" id="IPR037523">
    <property type="entry name" value="VOC_core"/>
</dbReference>
<dbReference type="Pfam" id="PF00903">
    <property type="entry name" value="Glyoxalase"/>
    <property type="match status" value="1"/>
</dbReference>
<evidence type="ECO:0000313" key="3">
    <source>
        <dbReference type="Proteomes" id="UP000680038"/>
    </source>
</evidence>
<evidence type="ECO:0000259" key="1">
    <source>
        <dbReference type="PROSITE" id="PS51819"/>
    </source>
</evidence>
<evidence type="ECO:0000313" key="2">
    <source>
        <dbReference type="EMBL" id="CAG5007663.1"/>
    </source>
</evidence>
<proteinExistence type="predicted"/>
<dbReference type="InterPro" id="IPR004360">
    <property type="entry name" value="Glyas_Fos-R_dOase_dom"/>
</dbReference>
<dbReference type="EMBL" id="CAJRAF010000002">
    <property type="protein sequence ID" value="CAG5007663.1"/>
    <property type="molecule type" value="Genomic_DNA"/>
</dbReference>
<dbReference type="PROSITE" id="PS51819">
    <property type="entry name" value="VOC"/>
    <property type="match status" value="1"/>
</dbReference>
<feature type="domain" description="VOC" evidence="1">
    <location>
        <begin position="2"/>
        <end position="115"/>
    </location>
</feature>
<organism evidence="2 3">
    <name type="scientific">Dyadobacter helix</name>
    <dbReference type="NCBI Taxonomy" id="2822344"/>
    <lineage>
        <taxon>Bacteria</taxon>
        <taxon>Pseudomonadati</taxon>
        <taxon>Bacteroidota</taxon>
        <taxon>Cytophagia</taxon>
        <taxon>Cytophagales</taxon>
        <taxon>Spirosomataceae</taxon>
        <taxon>Dyadobacter</taxon>
    </lineage>
</organism>
<name>A0A916JHH1_9BACT</name>